<dbReference type="AlphaFoldDB" id="A0A5B7E1F1"/>
<evidence type="ECO:0000256" key="1">
    <source>
        <dbReference type="SAM" id="MobiDB-lite"/>
    </source>
</evidence>
<organism evidence="2 3">
    <name type="scientific">Portunus trituberculatus</name>
    <name type="common">Swimming crab</name>
    <name type="synonym">Neptunus trituberculatus</name>
    <dbReference type="NCBI Taxonomy" id="210409"/>
    <lineage>
        <taxon>Eukaryota</taxon>
        <taxon>Metazoa</taxon>
        <taxon>Ecdysozoa</taxon>
        <taxon>Arthropoda</taxon>
        <taxon>Crustacea</taxon>
        <taxon>Multicrustacea</taxon>
        <taxon>Malacostraca</taxon>
        <taxon>Eumalacostraca</taxon>
        <taxon>Eucarida</taxon>
        <taxon>Decapoda</taxon>
        <taxon>Pleocyemata</taxon>
        <taxon>Brachyura</taxon>
        <taxon>Eubrachyura</taxon>
        <taxon>Portunoidea</taxon>
        <taxon>Portunidae</taxon>
        <taxon>Portuninae</taxon>
        <taxon>Portunus</taxon>
    </lineage>
</organism>
<comment type="caution">
    <text evidence="2">The sequence shown here is derived from an EMBL/GenBank/DDBJ whole genome shotgun (WGS) entry which is preliminary data.</text>
</comment>
<feature type="region of interest" description="Disordered" evidence="1">
    <location>
        <begin position="35"/>
        <end position="66"/>
    </location>
</feature>
<feature type="compositionally biased region" description="Polar residues" evidence="1">
    <location>
        <begin position="55"/>
        <end position="66"/>
    </location>
</feature>
<protein>
    <submittedName>
        <fullName evidence="2">Uncharacterized protein</fullName>
    </submittedName>
</protein>
<name>A0A5B7E1F1_PORTR</name>
<keyword evidence="3" id="KW-1185">Reference proteome</keyword>
<accession>A0A5B7E1F1</accession>
<evidence type="ECO:0000313" key="3">
    <source>
        <dbReference type="Proteomes" id="UP000324222"/>
    </source>
</evidence>
<dbReference type="Proteomes" id="UP000324222">
    <property type="component" value="Unassembled WGS sequence"/>
</dbReference>
<gene>
    <name evidence="2" type="ORF">E2C01_021017</name>
</gene>
<sequence length="66" mass="7150">MTSSPVAAECPAWHLPKGLNSHDILVIDFVLPHPSRQQVSPSTTTHSTARHSHCYSASTVASQHHP</sequence>
<dbReference type="EMBL" id="VSRR010001810">
    <property type="protein sequence ID" value="MPC27832.1"/>
    <property type="molecule type" value="Genomic_DNA"/>
</dbReference>
<proteinExistence type="predicted"/>
<reference evidence="2 3" key="1">
    <citation type="submission" date="2019-05" db="EMBL/GenBank/DDBJ databases">
        <title>Another draft genome of Portunus trituberculatus and its Hox gene families provides insights of decapod evolution.</title>
        <authorList>
            <person name="Jeong J.-H."/>
            <person name="Song I."/>
            <person name="Kim S."/>
            <person name="Choi T."/>
            <person name="Kim D."/>
            <person name="Ryu S."/>
            <person name="Kim W."/>
        </authorList>
    </citation>
    <scope>NUCLEOTIDE SEQUENCE [LARGE SCALE GENOMIC DNA]</scope>
    <source>
        <tissue evidence="2">Muscle</tissue>
    </source>
</reference>
<evidence type="ECO:0000313" key="2">
    <source>
        <dbReference type="EMBL" id="MPC27832.1"/>
    </source>
</evidence>